<evidence type="ECO:0008006" key="3">
    <source>
        <dbReference type="Google" id="ProtNLM"/>
    </source>
</evidence>
<comment type="caution">
    <text evidence="1">The sequence shown here is derived from an EMBL/GenBank/DDBJ whole genome shotgun (WGS) entry which is preliminary data.</text>
</comment>
<organism evidence="1 2">
    <name type="scientific">Thermus scotoductus</name>
    <dbReference type="NCBI Taxonomy" id="37636"/>
    <lineage>
        <taxon>Bacteria</taxon>
        <taxon>Thermotogati</taxon>
        <taxon>Deinococcota</taxon>
        <taxon>Deinococci</taxon>
        <taxon>Thermales</taxon>
        <taxon>Thermaceae</taxon>
        <taxon>Thermus</taxon>
    </lineage>
</organism>
<dbReference type="EMBL" id="PEMH01000084">
    <property type="protein sequence ID" value="RTI01822.1"/>
    <property type="molecule type" value="Genomic_DNA"/>
</dbReference>
<reference evidence="1 2" key="1">
    <citation type="journal article" date="2019" name="Extremophiles">
        <title>Biogeography of thermophiles and predominance of Thermus scotoductus in domestic water heaters.</title>
        <authorList>
            <person name="Wilpiszeski R.L."/>
            <person name="Zhang Z."/>
            <person name="House C.H."/>
        </authorList>
    </citation>
    <scope>NUCLEOTIDE SEQUENCE [LARGE SCALE GENOMIC DNA]</scope>
    <source>
        <strain evidence="1 2">16_S16</strain>
    </source>
</reference>
<dbReference type="AlphaFoldDB" id="A0A430UIF5"/>
<proteinExistence type="predicted"/>
<accession>A0A430UIF5</accession>
<sequence>MNGHKTLLTVREARDLLGPDLFGRDLVYKIARKHGIRAGRRLLIPLRVVQEIKEGHIKEL</sequence>
<dbReference type="Proteomes" id="UP000288347">
    <property type="component" value="Unassembled WGS sequence"/>
</dbReference>
<name>A0A430UIF5_THESC</name>
<gene>
    <name evidence="1" type="ORF">CSW29_03525</name>
</gene>
<evidence type="ECO:0000313" key="2">
    <source>
        <dbReference type="Proteomes" id="UP000288347"/>
    </source>
</evidence>
<protein>
    <recommendedName>
        <fullName evidence="3">DNA-binding protein</fullName>
    </recommendedName>
</protein>
<evidence type="ECO:0000313" key="1">
    <source>
        <dbReference type="EMBL" id="RTI01822.1"/>
    </source>
</evidence>